<reference evidence="2 3" key="1">
    <citation type="journal article" date="2016" name="Genome Announc.">
        <title>Draft Genome Sequences of Five Rapidly Growing Mycobacterium Species, M. thermoresistibile, M. fortuitum subsp. acetamidolyticum, M. canariasense, M. brisbanense, and M. novocastrense.</title>
        <authorList>
            <person name="Katahira K."/>
            <person name="Ogura Y."/>
            <person name="Gotoh Y."/>
            <person name="Hayashi T."/>
        </authorList>
    </citation>
    <scope>NUCLEOTIDE SEQUENCE [LARGE SCALE GENOMIC DNA]</scope>
    <source>
        <strain evidence="2 3">JCM6368</strain>
    </source>
</reference>
<protein>
    <submittedName>
        <fullName evidence="2">Uncharacterized iron-regulated membrane protein</fullName>
    </submittedName>
</protein>
<evidence type="ECO:0000313" key="2">
    <source>
        <dbReference type="EMBL" id="GAT06386.1"/>
    </source>
</evidence>
<reference evidence="3" key="2">
    <citation type="submission" date="2016-02" db="EMBL/GenBank/DDBJ databases">
        <title>Draft genome sequence of five rapidly growing Mycobacterium species.</title>
        <authorList>
            <person name="Katahira K."/>
            <person name="Gotou Y."/>
            <person name="Iida K."/>
            <person name="Ogura Y."/>
            <person name="Hayashi T."/>
        </authorList>
    </citation>
    <scope>NUCLEOTIDE SEQUENCE [LARGE SCALE GENOMIC DNA]</scope>
    <source>
        <strain evidence="3">JCM6368</strain>
    </source>
</reference>
<sequence>MSGQIVSKVSARATESTGPSIADDHSNPTASTSASHMLTNLRTTACPPIARKLPPTFKHAQEAGSDVRTVPVPGCGGSWSPTTKAAPDSCHRNRSELKSGFVEPRRFELLTSALQRQRSTN</sequence>
<feature type="compositionally biased region" description="Polar residues" evidence="1">
    <location>
        <begin position="27"/>
        <end position="38"/>
    </location>
</feature>
<feature type="region of interest" description="Disordered" evidence="1">
    <location>
        <begin position="60"/>
        <end position="92"/>
    </location>
</feature>
<dbReference type="AlphaFoldDB" id="A0A117IGV6"/>
<feature type="compositionally biased region" description="Polar residues" evidence="1">
    <location>
        <begin position="1"/>
        <end position="19"/>
    </location>
</feature>
<dbReference type="EMBL" id="BCSZ01000076">
    <property type="protein sequence ID" value="GAT06386.1"/>
    <property type="molecule type" value="Genomic_DNA"/>
</dbReference>
<gene>
    <name evidence="2" type="ORF">RMCFA_6497</name>
</gene>
<name>A0A117IGV6_MYCFO</name>
<proteinExistence type="predicted"/>
<dbReference type="Proteomes" id="UP000069705">
    <property type="component" value="Unassembled WGS sequence"/>
</dbReference>
<accession>A0A117IGV6</accession>
<evidence type="ECO:0000256" key="1">
    <source>
        <dbReference type="SAM" id="MobiDB-lite"/>
    </source>
</evidence>
<evidence type="ECO:0000313" key="3">
    <source>
        <dbReference type="Proteomes" id="UP000069705"/>
    </source>
</evidence>
<comment type="caution">
    <text evidence="2">The sequence shown here is derived from an EMBL/GenBank/DDBJ whole genome shotgun (WGS) entry which is preliminary data.</text>
</comment>
<feature type="region of interest" description="Disordered" evidence="1">
    <location>
        <begin position="1"/>
        <end position="38"/>
    </location>
</feature>
<organism evidence="2 3">
    <name type="scientific">Mycolicibacterium fortuitum subsp. acetamidolyticum</name>
    <dbReference type="NCBI Taxonomy" id="144550"/>
    <lineage>
        <taxon>Bacteria</taxon>
        <taxon>Bacillati</taxon>
        <taxon>Actinomycetota</taxon>
        <taxon>Actinomycetes</taxon>
        <taxon>Mycobacteriales</taxon>
        <taxon>Mycobacteriaceae</taxon>
        <taxon>Mycolicibacterium</taxon>
    </lineage>
</organism>